<name>A0A3S5BIY0_9PLAT</name>
<evidence type="ECO:0000313" key="1">
    <source>
        <dbReference type="EMBL" id="VEL25953.1"/>
    </source>
</evidence>
<dbReference type="AlphaFoldDB" id="A0A3S5BIY0"/>
<organism evidence="1 2">
    <name type="scientific">Protopolystoma xenopodis</name>
    <dbReference type="NCBI Taxonomy" id="117903"/>
    <lineage>
        <taxon>Eukaryota</taxon>
        <taxon>Metazoa</taxon>
        <taxon>Spiralia</taxon>
        <taxon>Lophotrochozoa</taxon>
        <taxon>Platyhelminthes</taxon>
        <taxon>Monogenea</taxon>
        <taxon>Polyopisthocotylea</taxon>
        <taxon>Polystomatidea</taxon>
        <taxon>Polystomatidae</taxon>
        <taxon>Protopolystoma</taxon>
    </lineage>
</organism>
<gene>
    <name evidence="1" type="ORF">PXEA_LOCUS19393</name>
</gene>
<evidence type="ECO:0000313" key="2">
    <source>
        <dbReference type="Proteomes" id="UP000784294"/>
    </source>
</evidence>
<proteinExistence type="predicted"/>
<comment type="caution">
    <text evidence="1">The sequence shown here is derived from an EMBL/GenBank/DDBJ whole genome shotgun (WGS) entry which is preliminary data.</text>
</comment>
<reference evidence="1" key="1">
    <citation type="submission" date="2018-11" db="EMBL/GenBank/DDBJ databases">
        <authorList>
            <consortium name="Pathogen Informatics"/>
        </authorList>
    </citation>
    <scope>NUCLEOTIDE SEQUENCE</scope>
</reference>
<dbReference type="EMBL" id="CAAALY010077163">
    <property type="protein sequence ID" value="VEL25953.1"/>
    <property type="molecule type" value="Genomic_DNA"/>
</dbReference>
<sequence>MARGLLSWYRSSRSRKCEVVGTRAQLLVPVTPARGGAFSLEHSSRELDSEGKRHAADRWEWATAQGGIGKSSLFEHNFLLKWNKWGCGLPTS</sequence>
<keyword evidence="2" id="KW-1185">Reference proteome</keyword>
<dbReference type="Proteomes" id="UP000784294">
    <property type="component" value="Unassembled WGS sequence"/>
</dbReference>
<accession>A0A3S5BIY0</accession>
<protein>
    <submittedName>
        <fullName evidence="1">Uncharacterized protein</fullName>
    </submittedName>
</protein>